<keyword evidence="2" id="KW-1185">Reference proteome</keyword>
<comment type="caution">
    <text evidence="1">The sequence shown here is derived from an EMBL/GenBank/DDBJ whole genome shotgun (WGS) entry which is preliminary data.</text>
</comment>
<proteinExistence type="predicted"/>
<dbReference type="EMBL" id="JAZHXJ010000438">
    <property type="protein sequence ID" value="KAL1861332.1"/>
    <property type="molecule type" value="Genomic_DNA"/>
</dbReference>
<accession>A0ABR3WG43</accession>
<name>A0ABR3WG43_9PEZI</name>
<evidence type="ECO:0000313" key="2">
    <source>
        <dbReference type="Proteomes" id="UP001586593"/>
    </source>
</evidence>
<organism evidence="1 2">
    <name type="scientific">Phialemonium thermophilum</name>
    <dbReference type="NCBI Taxonomy" id="223376"/>
    <lineage>
        <taxon>Eukaryota</taxon>
        <taxon>Fungi</taxon>
        <taxon>Dikarya</taxon>
        <taxon>Ascomycota</taxon>
        <taxon>Pezizomycotina</taxon>
        <taxon>Sordariomycetes</taxon>
        <taxon>Sordariomycetidae</taxon>
        <taxon>Cephalothecales</taxon>
        <taxon>Cephalothecaceae</taxon>
        <taxon>Phialemonium</taxon>
    </lineage>
</organism>
<dbReference type="Proteomes" id="UP001586593">
    <property type="component" value="Unassembled WGS sequence"/>
</dbReference>
<reference evidence="1 2" key="1">
    <citation type="journal article" date="2024" name="Commun. Biol.">
        <title>Comparative genomic analysis of thermophilic fungi reveals convergent evolutionary adaptations and gene losses.</title>
        <authorList>
            <person name="Steindorff A.S."/>
            <person name="Aguilar-Pontes M.V."/>
            <person name="Robinson A.J."/>
            <person name="Andreopoulos B."/>
            <person name="LaButti K."/>
            <person name="Kuo A."/>
            <person name="Mondo S."/>
            <person name="Riley R."/>
            <person name="Otillar R."/>
            <person name="Haridas S."/>
            <person name="Lipzen A."/>
            <person name="Grimwood J."/>
            <person name="Schmutz J."/>
            <person name="Clum A."/>
            <person name="Reid I.D."/>
            <person name="Moisan M.C."/>
            <person name="Butler G."/>
            <person name="Nguyen T.T.M."/>
            <person name="Dewar K."/>
            <person name="Conant G."/>
            <person name="Drula E."/>
            <person name="Henrissat B."/>
            <person name="Hansel C."/>
            <person name="Singer S."/>
            <person name="Hutchinson M.I."/>
            <person name="de Vries R.P."/>
            <person name="Natvig D.O."/>
            <person name="Powell A.J."/>
            <person name="Tsang A."/>
            <person name="Grigoriev I.V."/>
        </authorList>
    </citation>
    <scope>NUCLEOTIDE SEQUENCE [LARGE SCALE GENOMIC DNA]</scope>
    <source>
        <strain evidence="1 2">ATCC 24622</strain>
    </source>
</reference>
<protein>
    <submittedName>
        <fullName evidence="1">Uncharacterized protein</fullName>
    </submittedName>
</protein>
<sequence length="173" mass="19281">MKEGLEISPSQACDHGRCSKCYVHNVDEGQRELFYFHSCDGANTTMRIEDKITALCGAPQDKRGDVVRSLLRSIDDPLWRLLAAGLCLVSTPSRELREVFGRTDSESLQTSVIDELLNLKFSAEEYEKLDAAVLRLLTWDKTKSPKLQVPPGGRIPPGRGCTMALSWSLVQLD</sequence>
<gene>
    <name evidence="1" type="ORF">VTK73DRAFT_7147</name>
</gene>
<evidence type="ECO:0000313" key="1">
    <source>
        <dbReference type="EMBL" id="KAL1861332.1"/>
    </source>
</evidence>